<sequence>MAPSIALFFTLVLLTGIQVSTSHLLKGSVTCLDCNAHDDLSGIKVLIKCSNVRKMVVATTTEEGTFETDLPKDSTTKTTTPNCLAKILGGPSLLYTSGTKTISRVTKLKEHDEYYTNSQPLNFYTSCPSKQEAKCASMADKEFGSSKTVDVPLPREWGLAPSSYYFPFIPIIGIP</sequence>
<protein>
    <submittedName>
        <fullName evidence="2">OLC1v1004652C1</fullName>
    </submittedName>
</protein>
<feature type="signal peptide" evidence="1">
    <location>
        <begin position="1"/>
        <end position="22"/>
    </location>
</feature>
<evidence type="ECO:0000313" key="3">
    <source>
        <dbReference type="Proteomes" id="UP001161247"/>
    </source>
</evidence>
<accession>A0AAV1DCT1</accession>
<organism evidence="2 3">
    <name type="scientific">Oldenlandia corymbosa var. corymbosa</name>
    <dbReference type="NCBI Taxonomy" id="529605"/>
    <lineage>
        <taxon>Eukaryota</taxon>
        <taxon>Viridiplantae</taxon>
        <taxon>Streptophyta</taxon>
        <taxon>Embryophyta</taxon>
        <taxon>Tracheophyta</taxon>
        <taxon>Spermatophyta</taxon>
        <taxon>Magnoliopsida</taxon>
        <taxon>eudicotyledons</taxon>
        <taxon>Gunneridae</taxon>
        <taxon>Pentapetalae</taxon>
        <taxon>asterids</taxon>
        <taxon>lamiids</taxon>
        <taxon>Gentianales</taxon>
        <taxon>Rubiaceae</taxon>
        <taxon>Rubioideae</taxon>
        <taxon>Spermacoceae</taxon>
        <taxon>Hedyotis-Oldenlandia complex</taxon>
        <taxon>Oldenlandia</taxon>
    </lineage>
</organism>
<dbReference type="Pfam" id="PF01190">
    <property type="entry name" value="Pollen_Ole_e_1"/>
    <property type="match status" value="1"/>
</dbReference>
<gene>
    <name evidence="2" type="ORF">OLC1_LOCUS14320</name>
</gene>
<evidence type="ECO:0000256" key="1">
    <source>
        <dbReference type="SAM" id="SignalP"/>
    </source>
</evidence>
<proteinExistence type="predicted"/>
<dbReference type="AlphaFoldDB" id="A0AAV1DCT1"/>
<keyword evidence="1" id="KW-0732">Signal</keyword>
<reference evidence="2" key="1">
    <citation type="submission" date="2023-03" db="EMBL/GenBank/DDBJ databases">
        <authorList>
            <person name="Julca I."/>
        </authorList>
    </citation>
    <scope>NUCLEOTIDE SEQUENCE</scope>
</reference>
<dbReference type="EMBL" id="OX459122">
    <property type="protein sequence ID" value="CAI9105674.1"/>
    <property type="molecule type" value="Genomic_DNA"/>
</dbReference>
<evidence type="ECO:0000313" key="2">
    <source>
        <dbReference type="EMBL" id="CAI9105674.1"/>
    </source>
</evidence>
<feature type="chain" id="PRO_5043617540" evidence="1">
    <location>
        <begin position="23"/>
        <end position="175"/>
    </location>
</feature>
<keyword evidence="3" id="KW-1185">Reference proteome</keyword>
<dbReference type="Proteomes" id="UP001161247">
    <property type="component" value="Chromosome 5"/>
</dbReference>
<name>A0AAV1DCT1_OLDCO</name>